<sequence>MNKLRKFLRKIFLKCGFSQEQIEKFYINIYGKIKRIKNPFFKFTNYFLFKIGKRSKIEYDLKSKLLNSKEVFGDNEFYQSYPPLGFDGERDTLLRFQNYNIKKYINKNTNILDIGGNIGFFSLYISKYVKHIDLVEYSQVLVDMGNILKDYENIKNVSIMQKDFKNFCTDKKYDVIFSFAVHKWIGLPFLDYIEKIYNLLNKEGILFIESQNLDIDPDFEYNLNNCQKFFKIININSTNEKKSYLRKIAIMKKV</sequence>
<organism evidence="1 2">
    <name type="scientific">Candidatus Vampirococcus lugosii</name>
    <dbReference type="NCBI Taxonomy" id="2789015"/>
    <lineage>
        <taxon>Bacteria</taxon>
        <taxon>Candidatus Absconditibacteriota</taxon>
        <taxon>Vampirococcus</taxon>
    </lineage>
</organism>
<dbReference type="Pfam" id="PF13489">
    <property type="entry name" value="Methyltransf_23"/>
    <property type="match status" value="1"/>
</dbReference>
<dbReference type="SUPFAM" id="SSF53335">
    <property type="entry name" value="S-adenosyl-L-methionine-dependent methyltransferases"/>
    <property type="match status" value="1"/>
</dbReference>
<dbReference type="Proteomes" id="UP000680365">
    <property type="component" value="Unassembled WGS sequence"/>
</dbReference>
<evidence type="ECO:0000313" key="1">
    <source>
        <dbReference type="EMBL" id="MBS8121678.1"/>
    </source>
</evidence>
<keyword evidence="2" id="KW-1185">Reference proteome</keyword>
<name>A0ABS5QKB2_9BACT</name>
<proteinExistence type="predicted"/>
<dbReference type="RefSeq" id="WP_213348446.1">
    <property type="nucleotide sequence ID" value="NZ_JAEDAM010000009.1"/>
</dbReference>
<dbReference type="PANTHER" id="PTHR43861:SF6">
    <property type="entry name" value="METHYLTRANSFERASE TYPE 11"/>
    <property type="match status" value="1"/>
</dbReference>
<gene>
    <name evidence="1" type="ORF">VAMP_13n238</name>
</gene>
<dbReference type="Gene3D" id="3.40.50.150">
    <property type="entry name" value="Vaccinia Virus protein VP39"/>
    <property type="match status" value="1"/>
</dbReference>
<accession>A0ABS5QKB2</accession>
<dbReference type="CDD" id="cd02440">
    <property type="entry name" value="AdoMet_MTases"/>
    <property type="match status" value="1"/>
</dbReference>
<dbReference type="InterPro" id="IPR029063">
    <property type="entry name" value="SAM-dependent_MTases_sf"/>
</dbReference>
<dbReference type="EMBL" id="JAEDAM010000009">
    <property type="protein sequence ID" value="MBS8121678.1"/>
    <property type="molecule type" value="Genomic_DNA"/>
</dbReference>
<reference evidence="1 2" key="1">
    <citation type="journal article" date="2021" name="Nat. Commun.">
        <title>Reductive evolution and unique predatory mode in the CPR bacterium Vampirococcus lugosii.</title>
        <authorList>
            <person name="Moreira D."/>
            <person name="Zivanovic Y."/>
            <person name="Lopez-Archilla A.I."/>
            <person name="Iniesto M."/>
            <person name="Lopez-Garcia P."/>
        </authorList>
    </citation>
    <scope>NUCLEOTIDE SEQUENCE [LARGE SCALE GENOMIC DNA]</scope>
    <source>
        <strain evidence="1">Chiprana</strain>
    </source>
</reference>
<evidence type="ECO:0000313" key="2">
    <source>
        <dbReference type="Proteomes" id="UP000680365"/>
    </source>
</evidence>
<protein>
    <recommendedName>
        <fullName evidence="3">Methyltransferase domain-containing protein</fullName>
    </recommendedName>
</protein>
<comment type="caution">
    <text evidence="1">The sequence shown here is derived from an EMBL/GenBank/DDBJ whole genome shotgun (WGS) entry which is preliminary data.</text>
</comment>
<evidence type="ECO:0008006" key="3">
    <source>
        <dbReference type="Google" id="ProtNLM"/>
    </source>
</evidence>
<dbReference type="PANTHER" id="PTHR43861">
    <property type="entry name" value="TRANS-ACONITATE 2-METHYLTRANSFERASE-RELATED"/>
    <property type="match status" value="1"/>
</dbReference>